<dbReference type="EMBL" id="AMQN01048228">
    <property type="status" value="NOT_ANNOTATED_CDS"/>
    <property type="molecule type" value="Genomic_DNA"/>
</dbReference>
<keyword evidence="3" id="KW-0862">Zinc</keyword>
<dbReference type="InterPro" id="IPR000315">
    <property type="entry name" value="Znf_B-box"/>
</dbReference>
<dbReference type="InterPro" id="IPR013083">
    <property type="entry name" value="Znf_RING/FYVE/PHD"/>
</dbReference>
<feature type="domain" description="B box-type" evidence="7">
    <location>
        <begin position="102"/>
        <end position="152"/>
    </location>
</feature>
<gene>
    <name evidence="8" type="ORF">CAPTEDRAFT_194410</name>
</gene>
<dbReference type="OrthoDB" id="9992988at2759"/>
<feature type="non-terminal residue" evidence="8">
    <location>
        <position position="294"/>
    </location>
</feature>
<feature type="domain" description="RING-type" evidence="6">
    <location>
        <begin position="21"/>
        <end position="65"/>
    </location>
</feature>
<dbReference type="Gene3D" id="3.30.40.10">
    <property type="entry name" value="Zinc/RING finger domain, C3HC4 (zinc finger)"/>
    <property type="match status" value="1"/>
</dbReference>
<dbReference type="GO" id="GO:0008270">
    <property type="term" value="F:zinc ion binding"/>
    <property type="evidence" value="ECO:0007669"/>
    <property type="project" value="UniProtKB-KW"/>
</dbReference>
<keyword evidence="5" id="KW-0175">Coiled coil</keyword>
<reference evidence="8 10" key="2">
    <citation type="journal article" date="2013" name="Nature">
        <title>Insights into bilaterian evolution from three spiralian genomes.</title>
        <authorList>
            <person name="Simakov O."/>
            <person name="Marletaz F."/>
            <person name="Cho S.J."/>
            <person name="Edsinger-Gonzales E."/>
            <person name="Havlak P."/>
            <person name="Hellsten U."/>
            <person name="Kuo D.H."/>
            <person name="Larsson T."/>
            <person name="Lv J."/>
            <person name="Arendt D."/>
            <person name="Savage R."/>
            <person name="Osoegawa K."/>
            <person name="de Jong P."/>
            <person name="Grimwood J."/>
            <person name="Chapman J.A."/>
            <person name="Shapiro H."/>
            <person name="Aerts A."/>
            <person name="Otillar R.P."/>
            <person name="Terry A.Y."/>
            <person name="Boore J.L."/>
            <person name="Grigoriev I.V."/>
            <person name="Lindberg D.R."/>
            <person name="Seaver E.C."/>
            <person name="Weisblat D.A."/>
            <person name="Putnam N.H."/>
            <person name="Rokhsar D.S."/>
        </authorList>
    </citation>
    <scope>NUCLEOTIDE SEQUENCE</scope>
    <source>
        <strain evidence="8 10">I ESC-2004</strain>
    </source>
</reference>
<dbReference type="CDD" id="cd16584">
    <property type="entry name" value="RING-HC_TRIM56_C-V"/>
    <property type="match status" value="1"/>
</dbReference>
<keyword evidence="10" id="KW-1185">Reference proteome</keyword>
<keyword evidence="2 4" id="KW-0863">Zinc-finger</keyword>
<feature type="domain" description="B box-type" evidence="7">
    <location>
        <begin position="160"/>
        <end position="201"/>
    </location>
</feature>
<dbReference type="InterPro" id="IPR027370">
    <property type="entry name" value="Znf-RING_euk"/>
</dbReference>
<name>R7U0M4_CAPTE</name>
<dbReference type="PROSITE" id="PS50089">
    <property type="entry name" value="ZF_RING_2"/>
    <property type="match status" value="1"/>
</dbReference>
<evidence type="ECO:0000256" key="4">
    <source>
        <dbReference type="PROSITE-ProRule" id="PRU00024"/>
    </source>
</evidence>
<accession>R7U0M4</accession>
<dbReference type="AlphaFoldDB" id="R7U0M4"/>
<evidence type="ECO:0000256" key="3">
    <source>
        <dbReference type="ARBA" id="ARBA00022833"/>
    </source>
</evidence>
<dbReference type="Proteomes" id="UP000014760">
    <property type="component" value="Unassembled WGS sequence"/>
</dbReference>
<dbReference type="Gene3D" id="4.10.830.40">
    <property type="match status" value="1"/>
</dbReference>
<reference evidence="10" key="1">
    <citation type="submission" date="2012-12" db="EMBL/GenBank/DDBJ databases">
        <authorList>
            <person name="Hellsten U."/>
            <person name="Grimwood J."/>
            <person name="Chapman J.A."/>
            <person name="Shapiro H."/>
            <person name="Aerts A."/>
            <person name="Otillar R.P."/>
            <person name="Terry A.Y."/>
            <person name="Boore J.L."/>
            <person name="Simakov O."/>
            <person name="Marletaz F."/>
            <person name="Cho S.-J."/>
            <person name="Edsinger-Gonzales E."/>
            <person name="Havlak P."/>
            <person name="Kuo D.-H."/>
            <person name="Larsson T."/>
            <person name="Lv J."/>
            <person name="Arendt D."/>
            <person name="Savage R."/>
            <person name="Osoegawa K."/>
            <person name="de Jong P."/>
            <person name="Lindberg D.R."/>
            <person name="Seaver E.C."/>
            <person name="Weisblat D.A."/>
            <person name="Putnam N.H."/>
            <person name="Grigoriev I.V."/>
            <person name="Rokhsar D.S."/>
        </authorList>
    </citation>
    <scope>NUCLEOTIDE SEQUENCE</scope>
    <source>
        <strain evidence="10">I ESC-2004</strain>
    </source>
</reference>
<dbReference type="Pfam" id="PF00643">
    <property type="entry name" value="zf-B_box"/>
    <property type="match status" value="1"/>
</dbReference>
<feature type="coiled-coil region" evidence="5">
    <location>
        <begin position="248"/>
        <end position="275"/>
    </location>
</feature>
<evidence type="ECO:0000259" key="7">
    <source>
        <dbReference type="PROSITE" id="PS50119"/>
    </source>
</evidence>
<dbReference type="STRING" id="283909.R7U0M4"/>
<evidence type="ECO:0000259" key="6">
    <source>
        <dbReference type="PROSITE" id="PS50089"/>
    </source>
</evidence>
<dbReference type="Pfam" id="PF13445">
    <property type="entry name" value="zf-RING_UBOX"/>
    <property type="match status" value="1"/>
</dbReference>
<dbReference type="PANTHER" id="PTHR25462:SF296">
    <property type="entry name" value="MEIOTIC P26, ISOFORM F"/>
    <property type="match status" value="1"/>
</dbReference>
<evidence type="ECO:0008006" key="11">
    <source>
        <dbReference type="Google" id="ProtNLM"/>
    </source>
</evidence>
<dbReference type="PROSITE" id="PS50119">
    <property type="entry name" value="ZF_BBOX"/>
    <property type="match status" value="2"/>
</dbReference>
<organism evidence="8">
    <name type="scientific">Capitella teleta</name>
    <name type="common">Polychaete worm</name>
    <dbReference type="NCBI Taxonomy" id="283909"/>
    <lineage>
        <taxon>Eukaryota</taxon>
        <taxon>Metazoa</taxon>
        <taxon>Spiralia</taxon>
        <taxon>Lophotrochozoa</taxon>
        <taxon>Annelida</taxon>
        <taxon>Polychaeta</taxon>
        <taxon>Sedentaria</taxon>
        <taxon>Scolecida</taxon>
        <taxon>Capitellidae</taxon>
        <taxon>Capitella</taxon>
    </lineage>
</organism>
<reference evidence="9" key="3">
    <citation type="submission" date="2015-06" db="UniProtKB">
        <authorList>
            <consortium name="EnsemblMetazoa"/>
        </authorList>
    </citation>
    <scope>IDENTIFICATION</scope>
</reference>
<proteinExistence type="predicted"/>
<evidence type="ECO:0000256" key="1">
    <source>
        <dbReference type="ARBA" id="ARBA00022723"/>
    </source>
</evidence>
<dbReference type="InterPro" id="IPR017907">
    <property type="entry name" value="Znf_RING_CS"/>
</dbReference>
<dbReference type="SMART" id="SM00184">
    <property type="entry name" value="RING"/>
    <property type="match status" value="1"/>
</dbReference>
<dbReference type="EMBL" id="KB306897">
    <property type="protein sequence ID" value="ELT99397.1"/>
    <property type="molecule type" value="Genomic_DNA"/>
</dbReference>
<evidence type="ECO:0000313" key="8">
    <source>
        <dbReference type="EMBL" id="ELT99397.1"/>
    </source>
</evidence>
<dbReference type="InterPro" id="IPR001841">
    <property type="entry name" value="Znf_RING"/>
</dbReference>
<protein>
    <recommendedName>
        <fullName evidence="11">RING-type domain-containing protein</fullName>
    </recommendedName>
</protein>
<dbReference type="SUPFAM" id="SSF57845">
    <property type="entry name" value="B-box zinc-binding domain"/>
    <property type="match status" value="1"/>
</dbReference>
<dbReference type="SUPFAM" id="SSF57850">
    <property type="entry name" value="RING/U-box"/>
    <property type="match status" value="1"/>
</dbReference>
<evidence type="ECO:0000256" key="2">
    <source>
        <dbReference type="ARBA" id="ARBA00022771"/>
    </source>
</evidence>
<sequence length="294" mass="33051">MAASSSDGDLTQNLRDQFLQCKICLDGLKVPKTLPCLHTFCADCVAYYIDHNRLDSRKFSCPICRRHIYIPKNGVEGFPDSFFVETLNDVLSQSTAGGGGERGQAECGICRFKEGKVNATVLCVECKIALCGNCSEAHNDAKVTESHTLLPLSQQHGCLSREHYCRVHRGETVKYYCETCNSPICLPCTFLDHKGHEIEEIKNVRQGFMGEMEAKVTQAQDAILILGSARDDLVELENELFVRKEVVKTDIRRTMQELMRNIQDQEAQLSNEVDVCYDTVALGRDRQAVERTIF</sequence>
<dbReference type="SMART" id="SM00336">
    <property type="entry name" value="BBOX"/>
    <property type="match status" value="2"/>
</dbReference>
<dbReference type="EnsemblMetazoa" id="CapteT194410">
    <property type="protein sequence ID" value="CapteP194410"/>
    <property type="gene ID" value="CapteG194410"/>
</dbReference>
<evidence type="ECO:0000313" key="9">
    <source>
        <dbReference type="EnsemblMetazoa" id="CapteP194410"/>
    </source>
</evidence>
<evidence type="ECO:0000256" key="5">
    <source>
        <dbReference type="SAM" id="Coils"/>
    </source>
</evidence>
<keyword evidence="1" id="KW-0479">Metal-binding</keyword>
<dbReference type="InterPro" id="IPR047153">
    <property type="entry name" value="TRIM45/56/19-like"/>
</dbReference>
<dbReference type="Gene3D" id="3.30.160.60">
    <property type="entry name" value="Classic Zinc Finger"/>
    <property type="match status" value="1"/>
</dbReference>
<dbReference type="PANTHER" id="PTHR25462">
    <property type="entry name" value="BONUS, ISOFORM C-RELATED"/>
    <property type="match status" value="1"/>
</dbReference>
<evidence type="ECO:0000313" key="10">
    <source>
        <dbReference type="Proteomes" id="UP000014760"/>
    </source>
</evidence>
<dbReference type="PROSITE" id="PS00518">
    <property type="entry name" value="ZF_RING_1"/>
    <property type="match status" value="1"/>
</dbReference>
<dbReference type="HOGENOM" id="CLU_013137_14_2_1"/>
<dbReference type="OMA" id="CMEYLCK"/>